<keyword evidence="3" id="KW-1185">Reference proteome</keyword>
<name>R3TUB2_9ENTE</name>
<sequence length="191" mass="22109">MSENLEIEFKTLLTAENYRAVCELFQLEKKDFHTQTNVYFDNEMNVLKKEKMGLRIRVLETHAELTLKVPVEDGLLETTDDLTLSQAQEYLLEDRLPSFGAVHDCLQTYHIDSRSLKSIGKLTTKRAEFPVVEGLLAIDESWYGESHDYELELEVTDYAAGKIQFRNLLSRLSLTYQPAKNKIQRMLEATQ</sequence>
<dbReference type="Proteomes" id="UP000013785">
    <property type="component" value="Unassembled WGS sequence"/>
</dbReference>
<dbReference type="PIRSF" id="PIRSF012526">
    <property type="entry name" value="CYTH_UCP012526"/>
    <property type="match status" value="1"/>
</dbReference>
<evidence type="ECO:0000313" key="3">
    <source>
        <dbReference type="Proteomes" id="UP000013785"/>
    </source>
</evidence>
<dbReference type="eggNOG" id="COG4116">
    <property type="taxonomic scope" value="Bacteria"/>
</dbReference>
<dbReference type="RefSeq" id="WP_010768253.1">
    <property type="nucleotide sequence ID" value="NZ_ASWE01000003.1"/>
</dbReference>
<dbReference type="PROSITE" id="PS51707">
    <property type="entry name" value="CYTH"/>
    <property type="match status" value="1"/>
</dbReference>
<dbReference type="InterPro" id="IPR009195">
    <property type="entry name" value="Uncharacterised_YjbK"/>
</dbReference>
<feature type="domain" description="CYTH" evidence="1">
    <location>
        <begin position="4"/>
        <end position="191"/>
    </location>
</feature>
<reference evidence="2 3" key="1">
    <citation type="submission" date="2013-02" db="EMBL/GenBank/DDBJ databases">
        <title>The Genome Sequence of Enterococcus phoeniculicola BAA-412.</title>
        <authorList>
            <consortium name="The Broad Institute Genome Sequencing Platform"/>
            <consortium name="The Broad Institute Genome Sequencing Center for Infectious Disease"/>
            <person name="Earl A.M."/>
            <person name="Gilmore M.S."/>
            <person name="Lebreton F."/>
            <person name="Walker B."/>
            <person name="Young S.K."/>
            <person name="Zeng Q."/>
            <person name="Gargeya S."/>
            <person name="Fitzgerald M."/>
            <person name="Haas B."/>
            <person name="Abouelleil A."/>
            <person name="Alvarado L."/>
            <person name="Arachchi H.M."/>
            <person name="Berlin A.M."/>
            <person name="Chapman S.B."/>
            <person name="Dewar J."/>
            <person name="Goldberg J."/>
            <person name="Griggs A."/>
            <person name="Gujja S."/>
            <person name="Hansen M."/>
            <person name="Howarth C."/>
            <person name="Imamovic A."/>
            <person name="Larimer J."/>
            <person name="McCowan C."/>
            <person name="Murphy C."/>
            <person name="Neiman D."/>
            <person name="Pearson M."/>
            <person name="Priest M."/>
            <person name="Roberts A."/>
            <person name="Saif S."/>
            <person name="Shea T."/>
            <person name="Sisk P."/>
            <person name="Sykes S."/>
            <person name="Wortman J."/>
            <person name="Nusbaum C."/>
            <person name="Birren B."/>
        </authorList>
    </citation>
    <scope>NUCLEOTIDE SEQUENCE [LARGE SCALE GENOMIC DNA]</scope>
    <source>
        <strain evidence="2 3">ATCC BAA-412</strain>
    </source>
</reference>
<dbReference type="STRING" id="154621.RV11_GL002524"/>
<dbReference type="SUPFAM" id="SSF55154">
    <property type="entry name" value="CYTH-like phosphatases"/>
    <property type="match status" value="1"/>
</dbReference>
<evidence type="ECO:0000313" key="2">
    <source>
        <dbReference type="EMBL" id="EOL44773.1"/>
    </source>
</evidence>
<comment type="caution">
    <text evidence="2">The sequence shown here is derived from an EMBL/GenBank/DDBJ whole genome shotgun (WGS) entry which is preliminary data.</text>
</comment>
<proteinExistence type="predicted"/>
<dbReference type="SMART" id="SM01118">
    <property type="entry name" value="CYTH"/>
    <property type="match status" value="1"/>
</dbReference>
<dbReference type="PATRIC" id="fig|1158610.3.peg.1577"/>
<dbReference type="AlphaFoldDB" id="R3TUB2"/>
<dbReference type="Pfam" id="PF01928">
    <property type="entry name" value="CYTH"/>
    <property type="match status" value="1"/>
</dbReference>
<accession>R3TUB2</accession>
<dbReference type="CDD" id="cd07762">
    <property type="entry name" value="CYTH-like_Pase_1"/>
    <property type="match status" value="1"/>
</dbReference>
<dbReference type="HOGENOM" id="CLU_088898_1_0_9"/>
<dbReference type="InterPro" id="IPR033469">
    <property type="entry name" value="CYTH-like_dom_sf"/>
</dbReference>
<gene>
    <name evidence="2" type="ORF">UC3_01590</name>
</gene>
<dbReference type="EMBL" id="AJAT01000013">
    <property type="protein sequence ID" value="EOL44773.1"/>
    <property type="molecule type" value="Genomic_DNA"/>
</dbReference>
<dbReference type="Gene3D" id="2.40.320.10">
    <property type="entry name" value="Hypothetical Protein Pfu-838710-001"/>
    <property type="match status" value="1"/>
</dbReference>
<protein>
    <recommendedName>
        <fullName evidence="1">CYTH domain-containing protein</fullName>
    </recommendedName>
</protein>
<organism evidence="2 3">
    <name type="scientific">Enterococcus phoeniculicola ATCC BAA-412</name>
    <dbReference type="NCBI Taxonomy" id="1158610"/>
    <lineage>
        <taxon>Bacteria</taxon>
        <taxon>Bacillati</taxon>
        <taxon>Bacillota</taxon>
        <taxon>Bacilli</taxon>
        <taxon>Lactobacillales</taxon>
        <taxon>Enterococcaceae</taxon>
        <taxon>Enterococcus</taxon>
    </lineage>
</organism>
<dbReference type="OrthoDB" id="384378at2"/>
<evidence type="ECO:0000259" key="1">
    <source>
        <dbReference type="PROSITE" id="PS51707"/>
    </source>
</evidence>
<dbReference type="InterPro" id="IPR023577">
    <property type="entry name" value="CYTH_domain"/>
</dbReference>